<gene>
    <name evidence="3" type="ORF">MNBD_ACTINO02-690</name>
</gene>
<accession>A0A3B0SMZ0</accession>
<dbReference type="Gene3D" id="1.10.12.10">
    <property type="entry name" value="Lyase 2-enoyl-coa Hydratase, Chain A, domain 2"/>
    <property type="match status" value="1"/>
</dbReference>
<dbReference type="EC" id="4.2.1.17" evidence="3"/>
<dbReference type="FunFam" id="3.90.226.10:FF:000009">
    <property type="entry name" value="Carnitinyl-CoA dehydratase"/>
    <property type="match status" value="1"/>
</dbReference>
<comment type="similarity">
    <text evidence="1">Belongs to the enoyl-CoA hydratase/isomerase family.</text>
</comment>
<protein>
    <submittedName>
        <fullName evidence="3">Enoyl-CoA hydratase</fullName>
        <ecNumber evidence="3">4.2.1.17</ecNumber>
    </submittedName>
</protein>
<dbReference type="SUPFAM" id="SSF52096">
    <property type="entry name" value="ClpP/crotonase"/>
    <property type="match status" value="1"/>
</dbReference>
<sequence length="270" mass="29065">MTDSPQPSSEEQPVLYERVGAVGVLTLNRPQALNSMTVPMLEKIGELLDEIENDPATRVLVLTGSGEKAFCVGADLKSRGKEFEPGLIHDPLGLLVRSVFGRLENLHVPVIIAIRGYALGGGLEFALAGDIRVAAQGARLGFPEAKVGSLPGAGGTQRATRLIGPGFTKELMFTADHISAARALEMGLVNRVVPDDDLMKETMALADRIATRAPLSHDRVKVLVNRATETDLETGLELESTSHAVLRVSKDRTEGIQAFIEKRPPEFQGR</sequence>
<dbReference type="InterPro" id="IPR029045">
    <property type="entry name" value="ClpP/crotonase-like_dom_sf"/>
</dbReference>
<dbReference type="InterPro" id="IPR001753">
    <property type="entry name" value="Enoyl-CoA_hydra/iso"/>
</dbReference>
<dbReference type="InterPro" id="IPR014748">
    <property type="entry name" value="Enoyl-CoA_hydra_C"/>
</dbReference>
<proteinExistence type="inferred from homology"/>
<dbReference type="PANTHER" id="PTHR11941">
    <property type="entry name" value="ENOYL-COA HYDRATASE-RELATED"/>
    <property type="match status" value="1"/>
</dbReference>
<dbReference type="FunFam" id="1.10.12.10:FF:000001">
    <property type="entry name" value="Probable enoyl-CoA hydratase, mitochondrial"/>
    <property type="match status" value="1"/>
</dbReference>
<reference evidence="3" key="1">
    <citation type="submission" date="2018-06" db="EMBL/GenBank/DDBJ databases">
        <authorList>
            <person name="Zhirakovskaya E."/>
        </authorList>
    </citation>
    <scope>NUCLEOTIDE SEQUENCE</scope>
</reference>
<organism evidence="3">
    <name type="scientific">hydrothermal vent metagenome</name>
    <dbReference type="NCBI Taxonomy" id="652676"/>
    <lineage>
        <taxon>unclassified sequences</taxon>
        <taxon>metagenomes</taxon>
        <taxon>ecological metagenomes</taxon>
    </lineage>
</organism>
<dbReference type="GO" id="GO:0006635">
    <property type="term" value="P:fatty acid beta-oxidation"/>
    <property type="evidence" value="ECO:0007669"/>
    <property type="project" value="TreeGrafter"/>
</dbReference>
<evidence type="ECO:0000256" key="1">
    <source>
        <dbReference type="ARBA" id="ARBA00005254"/>
    </source>
</evidence>
<dbReference type="AlphaFoldDB" id="A0A3B0SMZ0"/>
<dbReference type="Gene3D" id="3.90.226.10">
    <property type="entry name" value="2-enoyl-CoA Hydratase, Chain A, domain 1"/>
    <property type="match status" value="1"/>
</dbReference>
<keyword evidence="2 3" id="KW-0456">Lyase</keyword>
<dbReference type="CDD" id="cd06558">
    <property type="entry name" value="crotonase-like"/>
    <property type="match status" value="1"/>
</dbReference>
<dbReference type="PANTHER" id="PTHR11941:SF54">
    <property type="entry name" value="ENOYL-COA HYDRATASE, MITOCHONDRIAL"/>
    <property type="match status" value="1"/>
</dbReference>
<dbReference type="EMBL" id="UOEK01000410">
    <property type="protein sequence ID" value="VAW07631.1"/>
    <property type="molecule type" value="Genomic_DNA"/>
</dbReference>
<dbReference type="GO" id="GO:0004300">
    <property type="term" value="F:enoyl-CoA hydratase activity"/>
    <property type="evidence" value="ECO:0007669"/>
    <property type="project" value="UniProtKB-EC"/>
</dbReference>
<name>A0A3B0SMZ0_9ZZZZ</name>
<evidence type="ECO:0000313" key="3">
    <source>
        <dbReference type="EMBL" id="VAW07631.1"/>
    </source>
</evidence>
<evidence type="ECO:0000256" key="2">
    <source>
        <dbReference type="ARBA" id="ARBA00023239"/>
    </source>
</evidence>
<dbReference type="Pfam" id="PF00378">
    <property type="entry name" value="ECH_1"/>
    <property type="match status" value="1"/>
</dbReference>